<protein>
    <submittedName>
        <fullName evidence="2">Uncharacterized protein</fullName>
    </submittedName>
</protein>
<reference evidence="2" key="3">
    <citation type="submission" date="2025-09" db="UniProtKB">
        <authorList>
            <consortium name="Ensembl"/>
        </authorList>
    </citation>
    <scope>IDENTIFICATION</scope>
</reference>
<sequence length="140" mass="15656">LAILGLHSSYLKQQNASLILTLEGLTISCTSHYSVIFLILKKKRLSFPCLVSFIHLCGFVCLFVLFVCFLRQTLCSQAGVQWHHLGSLQPPPPGFKRFFCLSLQNSWDYRHMQPHPANFCIFSRDGASPVGLGGLDLLTS</sequence>
<reference evidence="2 3" key="1">
    <citation type="submission" date="2013-03" db="EMBL/GenBank/DDBJ databases">
        <authorList>
            <person name="Warren W."/>
            <person name="Wilson R.K."/>
        </authorList>
    </citation>
    <scope>NUCLEOTIDE SEQUENCE</scope>
</reference>
<keyword evidence="1" id="KW-0812">Transmembrane</keyword>
<dbReference type="Proteomes" id="UP000233100">
    <property type="component" value="Chromosome 2"/>
</dbReference>
<keyword evidence="1" id="KW-0472">Membrane</keyword>
<evidence type="ECO:0000313" key="2">
    <source>
        <dbReference type="Ensembl" id="ENSMFAP00000063929.1"/>
    </source>
</evidence>
<dbReference type="AlphaFoldDB" id="A0A7N9DC70"/>
<feature type="transmembrane region" description="Helical" evidence="1">
    <location>
        <begin position="47"/>
        <end position="67"/>
    </location>
</feature>
<keyword evidence="1" id="KW-1133">Transmembrane helix</keyword>
<organism evidence="2 3">
    <name type="scientific">Macaca fascicularis</name>
    <name type="common">Crab-eating macaque</name>
    <name type="synonym">Cynomolgus monkey</name>
    <dbReference type="NCBI Taxonomy" id="9541"/>
    <lineage>
        <taxon>Eukaryota</taxon>
        <taxon>Metazoa</taxon>
        <taxon>Chordata</taxon>
        <taxon>Craniata</taxon>
        <taxon>Vertebrata</taxon>
        <taxon>Euteleostomi</taxon>
        <taxon>Mammalia</taxon>
        <taxon>Eutheria</taxon>
        <taxon>Euarchontoglires</taxon>
        <taxon>Primates</taxon>
        <taxon>Haplorrhini</taxon>
        <taxon>Catarrhini</taxon>
        <taxon>Cercopithecidae</taxon>
        <taxon>Cercopithecinae</taxon>
        <taxon>Macaca</taxon>
    </lineage>
</organism>
<dbReference type="Ensembl" id="ENSMFAT00000087312.1">
    <property type="protein sequence ID" value="ENSMFAP00000063929.1"/>
    <property type="gene ID" value="ENSMFAG00000058968.1"/>
</dbReference>
<dbReference type="PANTHER" id="PTHR46254">
    <property type="entry name" value="PROTEIN GVQW1-RELATED"/>
    <property type="match status" value="1"/>
</dbReference>
<proteinExistence type="predicted"/>
<feature type="transmembrane region" description="Helical" evidence="1">
    <location>
        <begin position="16"/>
        <end position="40"/>
    </location>
</feature>
<reference evidence="2" key="2">
    <citation type="submission" date="2025-08" db="UniProtKB">
        <authorList>
            <consortium name="Ensembl"/>
        </authorList>
    </citation>
    <scope>IDENTIFICATION</scope>
</reference>
<dbReference type="GeneTree" id="ENSGT00940000161627"/>
<name>A0A7N9DC70_MACFA</name>
<evidence type="ECO:0000313" key="3">
    <source>
        <dbReference type="Proteomes" id="UP000233100"/>
    </source>
</evidence>
<accession>A0A7N9DC70</accession>
<evidence type="ECO:0000256" key="1">
    <source>
        <dbReference type="SAM" id="Phobius"/>
    </source>
</evidence>
<keyword evidence="3" id="KW-1185">Reference proteome</keyword>